<protein>
    <submittedName>
        <fullName evidence="1">Uncharacterized protein</fullName>
    </submittedName>
</protein>
<keyword evidence="2" id="KW-1185">Reference proteome</keyword>
<dbReference type="Proteomes" id="UP001501116">
    <property type="component" value="Unassembled WGS sequence"/>
</dbReference>
<name>A0ABN2R688_9PSEU</name>
<organism evidence="1 2">
    <name type="scientific">Amycolatopsis minnesotensis</name>
    <dbReference type="NCBI Taxonomy" id="337894"/>
    <lineage>
        <taxon>Bacteria</taxon>
        <taxon>Bacillati</taxon>
        <taxon>Actinomycetota</taxon>
        <taxon>Actinomycetes</taxon>
        <taxon>Pseudonocardiales</taxon>
        <taxon>Pseudonocardiaceae</taxon>
        <taxon>Amycolatopsis</taxon>
    </lineage>
</organism>
<accession>A0ABN2R688</accession>
<evidence type="ECO:0000313" key="1">
    <source>
        <dbReference type="EMBL" id="GAA1964313.1"/>
    </source>
</evidence>
<dbReference type="EMBL" id="BAAANN010000015">
    <property type="protein sequence ID" value="GAA1964313.1"/>
    <property type="molecule type" value="Genomic_DNA"/>
</dbReference>
<sequence>MIKNGEFAATGGARRPCSEDRIEHAKDAIDTVLHALARHGGTGETVIVGEVAQRAGTTHETASHLVRAVVMGLSQVDSARTGPRPTGPGRAAVATMSGTRVTTMGTVHAARPRRRSRLQWVVRRLVTPQRTLRDRVSR</sequence>
<dbReference type="RefSeq" id="WP_344420645.1">
    <property type="nucleotide sequence ID" value="NZ_BAAANN010000015.1"/>
</dbReference>
<comment type="caution">
    <text evidence="1">The sequence shown here is derived from an EMBL/GenBank/DDBJ whole genome shotgun (WGS) entry which is preliminary data.</text>
</comment>
<reference evidence="1 2" key="1">
    <citation type="journal article" date="2019" name="Int. J. Syst. Evol. Microbiol.">
        <title>The Global Catalogue of Microorganisms (GCM) 10K type strain sequencing project: providing services to taxonomists for standard genome sequencing and annotation.</title>
        <authorList>
            <consortium name="The Broad Institute Genomics Platform"/>
            <consortium name="The Broad Institute Genome Sequencing Center for Infectious Disease"/>
            <person name="Wu L."/>
            <person name="Ma J."/>
        </authorList>
    </citation>
    <scope>NUCLEOTIDE SEQUENCE [LARGE SCALE GENOMIC DNA]</scope>
    <source>
        <strain evidence="1 2">JCM 14545</strain>
    </source>
</reference>
<gene>
    <name evidence="1" type="ORF">GCM10009754_40110</name>
</gene>
<proteinExistence type="predicted"/>
<evidence type="ECO:0000313" key="2">
    <source>
        <dbReference type="Proteomes" id="UP001501116"/>
    </source>
</evidence>